<dbReference type="InParanoid" id="A0A5E4GFI0"/>
<organism evidence="1 2">
    <name type="scientific">Prunus dulcis</name>
    <name type="common">Almond</name>
    <name type="synonym">Amygdalus dulcis</name>
    <dbReference type="NCBI Taxonomy" id="3755"/>
    <lineage>
        <taxon>Eukaryota</taxon>
        <taxon>Viridiplantae</taxon>
        <taxon>Streptophyta</taxon>
        <taxon>Embryophyta</taxon>
        <taxon>Tracheophyta</taxon>
        <taxon>Spermatophyta</taxon>
        <taxon>Magnoliopsida</taxon>
        <taxon>eudicotyledons</taxon>
        <taxon>Gunneridae</taxon>
        <taxon>Pentapetalae</taxon>
        <taxon>rosids</taxon>
        <taxon>fabids</taxon>
        <taxon>Rosales</taxon>
        <taxon>Rosaceae</taxon>
        <taxon>Amygdaloideae</taxon>
        <taxon>Amygdaleae</taxon>
        <taxon>Prunus</taxon>
    </lineage>
</organism>
<proteinExistence type="predicted"/>
<reference evidence="2" key="1">
    <citation type="journal article" date="2020" name="Plant J.">
        <title>Transposons played a major role in the diversification between the closely related almond and peach genomes: results from the almond genome sequence.</title>
        <authorList>
            <person name="Alioto T."/>
            <person name="Alexiou K.G."/>
            <person name="Bardil A."/>
            <person name="Barteri F."/>
            <person name="Castanera R."/>
            <person name="Cruz F."/>
            <person name="Dhingra A."/>
            <person name="Duval H."/>
            <person name="Fernandez I Marti A."/>
            <person name="Frias L."/>
            <person name="Galan B."/>
            <person name="Garcia J.L."/>
            <person name="Howad W."/>
            <person name="Gomez-Garrido J."/>
            <person name="Gut M."/>
            <person name="Julca I."/>
            <person name="Morata J."/>
            <person name="Puigdomenech P."/>
            <person name="Ribeca P."/>
            <person name="Rubio Cabetas M.J."/>
            <person name="Vlasova A."/>
            <person name="Wirthensohn M."/>
            <person name="Garcia-Mas J."/>
            <person name="Gabaldon T."/>
            <person name="Casacuberta J.M."/>
            <person name="Arus P."/>
        </authorList>
    </citation>
    <scope>NUCLEOTIDE SEQUENCE [LARGE SCALE GENOMIC DNA]</scope>
    <source>
        <strain evidence="2">cv. Texas</strain>
    </source>
</reference>
<gene>
    <name evidence="1" type="ORF">ALMOND_2B025737</name>
</gene>
<evidence type="ECO:0000313" key="2">
    <source>
        <dbReference type="Proteomes" id="UP000327085"/>
    </source>
</evidence>
<dbReference type="Proteomes" id="UP000327085">
    <property type="component" value="Chromosome 6"/>
</dbReference>
<sequence length="56" mass="5654">MVPVAGSVVGMVVPITRGGCCGAAAMVCYSFMAARGGGATMSIAGSWEEWLWAIAD</sequence>
<protein>
    <submittedName>
        <fullName evidence="1">Uncharacterized protein</fullName>
    </submittedName>
</protein>
<accession>A0A5E4GFI0</accession>
<dbReference type="Gramene" id="VVA38361">
    <property type="protein sequence ID" value="VVA38361"/>
    <property type="gene ID" value="Prudul26B025737"/>
</dbReference>
<dbReference type="AlphaFoldDB" id="A0A5E4GFI0"/>
<name>A0A5E4GFI0_PRUDU</name>
<dbReference type="EMBL" id="CABIKO010000636">
    <property type="protein sequence ID" value="VVA38361.1"/>
    <property type="molecule type" value="Genomic_DNA"/>
</dbReference>
<evidence type="ECO:0000313" key="1">
    <source>
        <dbReference type="EMBL" id="VVA38361.1"/>
    </source>
</evidence>